<comment type="caution">
    <text evidence="1">The sequence shown here is derived from an EMBL/GenBank/DDBJ whole genome shotgun (WGS) entry which is preliminary data.</text>
</comment>
<keyword evidence="2" id="KW-1185">Reference proteome</keyword>
<dbReference type="EMBL" id="JAVDQS010000009">
    <property type="protein sequence ID" value="MDR6406082.1"/>
    <property type="molecule type" value="Genomic_DNA"/>
</dbReference>
<dbReference type="RefSeq" id="WP_115982326.1">
    <property type="nucleotide sequence ID" value="NZ_JAVDQS010000009.1"/>
</dbReference>
<protein>
    <submittedName>
        <fullName evidence="1">Uncharacterized protein</fullName>
    </submittedName>
</protein>
<dbReference type="Proteomes" id="UP001184853">
    <property type="component" value="Unassembled WGS sequence"/>
</dbReference>
<reference evidence="1 2" key="1">
    <citation type="submission" date="2023-07" db="EMBL/GenBank/DDBJ databases">
        <title>Sorghum-associated microbial communities from plants grown in Nebraska, USA.</title>
        <authorList>
            <person name="Schachtman D."/>
        </authorList>
    </citation>
    <scope>NUCLEOTIDE SEQUENCE [LARGE SCALE GENOMIC DNA]</scope>
    <source>
        <strain evidence="1 2">DS1709</strain>
    </source>
</reference>
<gene>
    <name evidence="1" type="ORF">J2781_003030</name>
</gene>
<organism evidence="1 2">
    <name type="scientific">Chryseobacterium geocarposphaerae</name>
    <dbReference type="NCBI Taxonomy" id="1416776"/>
    <lineage>
        <taxon>Bacteria</taxon>
        <taxon>Pseudomonadati</taxon>
        <taxon>Bacteroidota</taxon>
        <taxon>Flavobacteriia</taxon>
        <taxon>Flavobacteriales</taxon>
        <taxon>Weeksellaceae</taxon>
        <taxon>Chryseobacterium group</taxon>
        <taxon>Chryseobacterium</taxon>
    </lineage>
</organism>
<sequence>MSGTSQRIPDVNFNYKAQMLKKSTQMKRNGIQCRESPKSPDLIPDLSIKKWKNTNENTMKFMLENLKVPL</sequence>
<accession>A0ABU1LH94</accession>
<proteinExistence type="predicted"/>
<name>A0ABU1LH94_9FLAO</name>
<evidence type="ECO:0000313" key="2">
    <source>
        <dbReference type="Proteomes" id="UP001184853"/>
    </source>
</evidence>
<evidence type="ECO:0000313" key="1">
    <source>
        <dbReference type="EMBL" id="MDR6406082.1"/>
    </source>
</evidence>